<evidence type="ECO:0000313" key="2">
    <source>
        <dbReference type="Proteomes" id="UP000010475"/>
    </source>
</evidence>
<dbReference type="HOGENOM" id="CLU_2971876_0_0_3"/>
<dbReference type="KEGG" id="csg:Cylst_3066"/>
<dbReference type="EMBL" id="CP003642">
    <property type="protein sequence ID" value="AFZ25237.1"/>
    <property type="molecule type" value="Genomic_DNA"/>
</dbReference>
<organism evidence="1 2">
    <name type="scientific">Cylindrospermum stagnale PCC 7417</name>
    <dbReference type="NCBI Taxonomy" id="56107"/>
    <lineage>
        <taxon>Bacteria</taxon>
        <taxon>Bacillati</taxon>
        <taxon>Cyanobacteriota</taxon>
        <taxon>Cyanophyceae</taxon>
        <taxon>Nostocales</taxon>
        <taxon>Nostocaceae</taxon>
        <taxon>Cylindrospermum</taxon>
    </lineage>
</organism>
<accession>K9X0E9</accession>
<dbReference type="AlphaFoldDB" id="K9X0E9"/>
<keyword evidence="2" id="KW-1185">Reference proteome</keyword>
<proteinExistence type="predicted"/>
<reference evidence="1 2" key="1">
    <citation type="submission" date="2012-06" db="EMBL/GenBank/DDBJ databases">
        <title>Finished chromosome of genome of Cylindrospermum stagnale PCC 7417.</title>
        <authorList>
            <consortium name="US DOE Joint Genome Institute"/>
            <person name="Gugger M."/>
            <person name="Coursin T."/>
            <person name="Rippka R."/>
            <person name="Tandeau De Marsac N."/>
            <person name="Huntemann M."/>
            <person name="Wei C.-L."/>
            <person name="Han J."/>
            <person name="Detter J.C."/>
            <person name="Han C."/>
            <person name="Tapia R."/>
            <person name="Chen A."/>
            <person name="Kyrpides N."/>
            <person name="Mavromatis K."/>
            <person name="Markowitz V."/>
            <person name="Szeto E."/>
            <person name="Ivanova N."/>
            <person name="Pagani I."/>
            <person name="Pati A."/>
            <person name="Goodwin L."/>
            <person name="Nordberg H.P."/>
            <person name="Cantor M.N."/>
            <person name="Hua S.X."/>
            <person name="Woyke T."/>
            <person name="Kerfeld C.A."/>
        </authorList>
    </citation>
    <scope>NUCLEOTIDE SEQUENCE [LARGE SCALE GENOMIC DNA]</scope>
    <source>
        <strain evidence="1 2">PCC 7417</strain>
    </source>
</reference>
<dbReference type="Proteomes" id="UP000010475">
    <property type="component" value="Chromosome"/>
</dbReference>
<evidence type="ECO:0000313" key="1">
    <source>
        <dbReference type="EMBL" id="AFZ25237.1"/>
    </source>
</evidence>
<protein>
    <submittedName>
        <fullName evidence="1">Uncharacterized protein</fullName>
    </submittedName>
</protein>
<sequence length="58" mass="6167">MLRKMSSAISVISSSIAVGFLFSANAYGNQQLVNTLNAEINSGNQALDYLIQDVCVDA</sequence>
<dbReference type="STRING" id="56107.Cylst_3066"/>
<gene>
    <name evidence="1" type="ORF">Cylst_3066</name>
</gene>
<name>K9X0E9_9NOST</name>